<reference evidence="1" key="1">
    <citation type="submission" date="2022-01" db="EMBL/GenBank/DDBJ databases">
        <authorList>
            <person name="Criscuolo A."/>
        </authorList>
    </citation>
    <scope>NUCLEOTIDE SEQUENCE</scope>
    <source>
        <strain evidence="1">CIP111892</strain>
    </source>
</reference>
<evidence type="ECO:0008006" key="3">
    <source>
        <dbReference type="Google" id="ProtNLM"/>
    </source>
</evidence>
<protein>
    <recommendedName>
        <fullName evidence="3">DUF3237 domain-containing protein</fullName>
    </recommendedName>
</protein>
<comment type="caution">
    <text evidence="1">The sequence shown here is derived from an EMBL/GenBank/DDBJ whole genome shotgun (WGS) entry which is preliminary data.</text>
</comment>
<gene>
    <name evidence="1" type="ORF">PAECIP111892_02980</name>
</gene>
<evidence type="ECO:0000313" key="1">
    <source>
        <dbReference type="EMBL" id="CAH1207742.1"/>
    </source>
</evidence>
<evidence type="ECO:0000313" key="2">
    <source>
        <dbReference type="Proteomes" id="UP000838324"/>
    </source>
</evidence>
<sequence>MEFEEVLTVHVQIEKSTELRNNDNDSVVMISFTGTVTGKYFEGIVLDGGVDTQIIGRSGDRHSLSARYMLEGKDYTGQPCKIHIENNGDIHKELKTCLFRTSPKMITDSKALSFLNSGIFVGEGHSTESGIDIKIYRAV</sequence>
<dbReference type="RefSeq" id="WP_236334367.1">
    <property type="nucleotide sequence ID" value="NZ_CAKMMG010000003.1"/>
</dbReference>
<accession>A0ABN8GFE1</accession>
<dbReference type="Gene3D" id="2.40.160.20">
    <property type="match status" value="1"/>
</dbReference>
<organism evidence="1 2">
    <name type="scientific">Paenibacillus auburnensis</name>
    <dbReference type="NCBI Taxonomy" id="2905649"/>
    <lineage>
        <taxon>Bacteria</taxon>
        <taxon>Bacillati</taxon>
        <taxon>Bacillota</taxon>
        <taxon>Bacilli</taxon>
        <taxon>Bacillales</taxon>
        <taxon>Paenibacillaceae</taxon>
        <taxon>Paenibacillus</taxon>
    </lineage>
</organism>
<dbReference type="EMBL" id="CAKMMG010000003">
    <property type="protein sequence ID" value="CAH1207742.1"/>
    <property type="molecule type" value="Genomic_DNA"/>
</dbReference>
<dbReference type="Pfam" id="PF11578">
    <property type="entry name" value="DUF3237"/>
    <property type="match status" value="1"/>
</dbReference>
<name>A0ABN8GFE1_9BACL</name>
<keyword evidence="2" id="KW-1185">Reference proteome</keyword>
<proteinExistence type="predicted"/>
<dbReference type="Proteomes" id="UP000838324">
    <property type="component" value="Unassembled WGS sequence"/>
</dbReference>